<dbReference type="AlphaFoldDB" id="A0A915HU32"/>
<dbReference type="Proteomes" id="UP000887565">
    <property type="component" value="Unplaced"/>
</dbReference>
<evidence type="ECO:0000313" key="2">
    <source>
        <dbReference type="Proteomes" id="UP000887565"/>
    </source>
</evidence>
<evidence type="ECO:0000256" key="1">
    <source>
        <dbReference type="SAM" id="MobiDB-lite"/>
    </source>
</evidence>
<reference evidence="3" key="1">
    <citation type="submission" date="2022-11" db="UniProtKB">
        <authorList>
            <consortium name="WormBaseParasite"/>
        </authorList>
    </citation>
    <scope>IDENTIFICATION</scope>
</reference>
<feature type="region of interest" description="Disordered" evidence="1">
    <location>
        <begin position="82"/>
        <end position="103"/>
    </location>
</feature>
<name>A0A915HU32_ROMCU</name>
<feature type="compositionally biased region" description="Basic and acidic residues" evidence="1">
    <location>
        <begin position="89"/>
        <end position="103"/>
    </location>
</feature>
<sequence length="155" mass="17830">MYRSQILQSNNGLKEGPFLFHYGRRKQMIYEYNKKPVAISVIGSYEQESVQVGKSQHLAMSTSRIEASDLAKIIELLMEQQKAQMEQQKAQREEQNAQREEQRFQGQLILDQKKAQQVLMDHLLGQNDGSLMGPTIAPNVPSFPPLDKTQDHWDT</sequence>
<organism evidence="2 3">
    <name type="scientific">Romanomermis culicivorax</name>
    <name type="common">Nematode worm</name>
    <dbReference type="NCBI Taxonomy" id="13658"/>
    <lineage>
        <taxon>Eukaryota</taxon>
        <taxon>Metazoa</taxon>
        <taxon>Ecdysozoa</taxon>
        <taxon>Nematoda</taxon>
        <taxon>Enoplea</taxon>
        <taxon>Dorylaimia</taxon>
        <taxon>Mermithida</taxon>
        <taxon>Mermithoidea</taxon>
        <taxon>Mermithidae</taxon>
        <taxon>Romanomermis</taxon>
    </lineage>
</organism>
<proteinExistence type="predicted"/>
<protein>
    <submittedName>
        <fullName evidence="3">Uncharacterized protein</fullName>
    </submittedName>
</protein>
<keyword evidence="2" id="KW-1185">Reference proteome</keyword>
<evidence type="ECO:0000313" key="3">
    <source>
        <dbReference type="WBParaSite" id="nRc.2.0.1.t05051-RA"/>
    </source>
</evidence>
<accession>A0A915HU32</accession>
<dbReference type="WBParaSite" id="nRc.2.0.1.t05051-RA">
    <property type="protein sequence ID" value="nRc.2.0.1.t05051-RA"/>
    <property type="gene ID" value="nRc.2.0.1.g05051"/>
</dbReference>